<evidence type="ECO:0000256" key="3">
    <source>
        <dbReference type="ARBA" id="ARBA00022576"/>
    </source>
</evidence>
<comment type="function">
    <text evidence="7">The glycine cleavage system catalyzes the degradation of glycine.</text>
</comment>
<dbReference type="Gene3D" id="3.30.1360.120">
    <property type="entry name" value="Probable tRNA modification gtpase trme, domain 1"/>
    <property type="match status" value="1"/>
</dbReference>
<dbReference type="InterPro" id="IPR013977">
    <property type="entry name" value="GcvT_C"/>
</dbReference>
<dbReference type="GO" id="GO:0004047">
    <property type="term" value="F:aminomethyltransferase activity"/>
    <property type="evidence" value="ECO:0007669"/>
    <property type="project" value="UniProtKB-EC"/>
</dbReference>
<sequence length="366" mass="40507">MNAMKRTPLYPVYVKHGAKTIDFGGWELPVQFAGIQKEHEAVRTKAGLFDVSHMGEIRVTGSDSFAFLQHLLSNDLSKLQPYQAQYTLMCYPDGGVVDDLLVYKYADDHYMLVVNASNTSKDFDWLQKHAEGDVRLEDISERTALIALQGPAALTIMKKLTEAPLEELRPFRFVPEAQAGGHTVMISRTGYTGEDGFEIYLPAEDAPELWEKLLEKGGEDGLLPAGLGARDTLRFEAALPLYGQELSSGISPLEAGLGMFVKLDKGDFIGREALAEQKRHGTRRRLVGIEMIERGIPRSHYPVFAGDRQIGEVTTGTQSPTFKTNIGLALIDTAYASAGTEVAVEIRGKKLKAKVVATPFYRREKR</sequence>
<dbReference type="InterPro" id="IPR006223">
    <property type="entry name" value="GcvT"/>
</dbReference>
<dbReference type="Proteomes" id="UP001310386">
    <property type="component" value="Unassembled WGS sequence"/>
</dbReference>
<organism evidence="10 11">
    <name type="scientific">Ferviditalea candida</name>
    <dbReference type="NCBI Taxonomy" id="3108399"/>
    <lineage>
        <taxon>Bacteria</taxon>
        <taxon>Bacillati</taxon>
        <taxon>Bacillota</taxon>
        <taxon>Bacilli</taxon>
        <taxon>Bacillales</taxon>
        <taxon>Paenibacillaceae</taxon>
        <taxon>Ferviditalea</taxon>
    </lineage>
</organism>
<evidence type="ECO:0000313" key="11">
    <source>
        <dbReference type="Proteomes" id="UP001310386"/>
    </source>
</evidence>
<feature type="domain" description="Aminomethyltransferase C-terminal" evidence="9">
    <location>
        <begin position="284"/>
        <end position="361"/>
    </location>
</feature>
<dbReference type="Pfam" id="PF01571">
    <property type="entry name" value="GCV_T"/>
    <property type="match status" value="1"/>
</dbReference>
<evidence type="ECO:0000256" key="6">
    <source>
        <dbReference type="ARBA" id="ARBA00047665"/>
    </source>
</evidence>
<proteinExistence type="inferred from homology"/>
<comment type="catalytic activity">
    <reaction evidence="6 7">
        <text>N(6)-[(R)-S(8)-aminomethyldihydrolipoyl]-L-lysyl-[protein] + (6S)-5,6,7,8-tetrahydrofolate = N(6)-[(R)-dihydrolipoyl]-L-lysyl-[protein] + (6R)-5,10-methylene-5,6,7,8-tetrahydrofolate + NH4(+)</text>
        <dbReference type="Rhea" id="RHEA:16945"/>
        <dbReference type="Rhea" id="RHEA-COMP:10475"/>
        <dbReference type="Rhea" id="RHEA-COMP:10492"/>
        <dbReference type="ChEBI" id="CHEBI:15636"/>
        <dbReference type="ChEBI" id="CHEBI:28938"/>
        <dbReference type="ChEBI" id="CHEBI:57453"/>
        <dbReference type="ChEBI" id="CHEBI:83100"/>
        <dbReference type="ChEBI" id="CHEBI:83143"/>
        <dbReference type="EC" id="2.1.2.10"/>
    </reaction>
</comment>
<comment type="similarity">
    <text evidence="1 7">Belongs to the GcvT family.</text>
</comment>
<dbReference type="InterPro" id="IPR028896">
    <property type="entry name" value="GcvT/YgfZ/DmdA"/>
</dbReference>
<dbReference type="HAMAP" id="MF_00259">
    <property type="entry name" value="GcvT"/>
    <property type="match status" value="1"/>
</dbReference>
<dbReference type="InterPro" id="IPR006222">
    <property type="entry name" value="GCVT_N"/>
</dbReference>
<dbReference type="RefSeq" id="WP_371752286.1">
    <property type="nucleotide sequence ID" value="NZ_JAYJLD010000001.1"/>
</dbReference>
<evidence type="ECO:0000259" key="9">
    <source>
        <dbReference type="Pfam" id="PF08669"/>
    </source>
</evidence>
<dbReference type="Pfam" id="PF08669">
    <property type="entry name" value="GCV_T_C"/>
    <property type="match status" value="1"/>
</dbReference>
<dbReference type="InterPro" id="IPR027266">
    <property type="entry name" value="TrmE/GcvT-like"/>
</dbReference>
<evidence type="ECO:0000256" key="5">
    <source>
        <dbReference type="ARBA" id="ARBA00031395"/>
    </source>
</evidence>
<dbReference type="PANTHER" id="PTHR43757">
    <property type="entry name" value="AMINOMETHYLTRANSFERASE"/>
    <property type="match status" value="1"/>
</dbReference>
<feature type="domain" description="GCVT N-terminal" evidence="8">
    <location>
        <begin position="9"/>
        <end position="265"/>
    </location>
</feature>
<comment type="subunit">
    <text evidence="7">The glycine cleavage system is composed of four proteins: P, T, L and H.</text>
</comment>
<evidence type="ECO:0000313" key="10">
    <source>
        <dbReference type="EMBL" id="MEB3100178.1"/>
    </source>
</evidence>
<dbReference type="InterPro" id="IPR022903">
    <property type="entry name" value="GcvT_bac"/>
</dbReference>
<protein>
    <recommendedName>
        <fullName evidence="2 7">Aminomethyltransferase</fullName>
        <ecNumber evidence="2 7">2.1.2.10</ecNumber>
    </recommendedName>
    <alternativeName>
        <fullName evidence="5 7">Glycine cleavage system T protein</fullName>
    </alternativeName>
</protein>
<dbReference type="Gene3D" id="4.10.1250.10">
    <property type="entry name" value="Aminomethyltransferase fragment"/>
    <property type="match status" value="1"/>
</dbReference>
<evidence type="ECO:0000256" key="7">
    <source>
        <dbReference type="HAMAP-Rule" id="MF_00259"/>
    </source>
</evidence>
<dbReference type="PANTHER" id="PTHR43757:SF2">
    <property type="entry name" value="AMINOMETHYLTRANSFERASE, MITOCHONDRIAL"/>
    <property type="match status" value="1"/>
</dbReference>
<name>A0ABU5ZCH2_9BACL</name>
<dbReference type="SUPFAM" id="SSF103025">
    <property type="entry name" value="Folate-binding domain"/>
    <property type="match status" value="1"/>
</dbReference>
<evidence type="ECO:0000256" key="1">
    <source>
        <dbReference type="ARBA" id="ARBA00008609"/>
    </source>
</evidence>
<dbReference type="InterPro" id="IPR029043">
    <property type="entry name" value="GcvT/YgfZ_C"/>
</dbReference>
<evidence type="ECO:0000256" key="2">
    <source>
        <dbReference type="ARBA" id="ARBA00012616"/>
    </source>
</evidence>
<comment type="caution">
    <text evidence="10">The sequence shown here is derived from an EMBL/GenBank/DDBJ whole genome shotgun (WGS) entry which is preliminary data.</text>
</comment>
<keyword evidence="11" id="KW-1185">Reference proteome</keyword>
<dbReference type="Gene3D" id="2.40.30.110">
    <property type="entry name" value="Aminomethyltransferase beta-barrel domains"/>
    <property type="match status" value="1"/>
</dbReference>
<dbReference type="SUPFAM" id="SSF101790">
    <property type="entry name" value="Aminomethyltransferase beta-barrel domain"/>
    <property type="match status" value="1"/>
</dbReference>
<dbReference type="NCBIfam" id="NF001567">
    <property type="entry name" value="PRK00389.1"/>
    <property type="match status" value="1"/>
</dbReference>
<dbReference type="EC" id="2.1.2.10" evidence="2 7"/>
<keyword evidence="3 7" id="KW-0032">Aminotransferase</keyword>
<dbReference type="EMBL" id="JAYJLD010000001">
    <property type="protein sequence ID" value="MEB3100178.1"/>
    <property type="molecule type" value="Genomic_DNA"/>
</dbReference>
<evidence type="ECO:0000256" key="4">
    <source>
        <dbReference type="ARBA" id="ARBA00022679"/>
    </source>
</evidence>
<dbReference type="NCBIfam" id="TIGR00528">
    <property type="entry name" value="gcvT"/>
    <property type="match status" value="1"/>
</dbReference>
<reference evidence="10" key="1">
    <citation type="submission" date="2023-12" db="EMBL/GenBank/DDBJ databases">
        <title>Fervidustalea candida gen. nov., sp. nov., a novel member of the family Paenibacillaceae isolated from a geothermal area.</title>
        <authorList>
            <person name="Li W.-J."/>
            <person name="Jiao J.-Y."/>
            <person name="Chen Y."/>
        </authorList>
    </citation>
    <scope>NUCLEOTIDE SEQUENCE</scope>
    <source>
        <strain evidence="10">SYSU GA230002</strain>
    </source>
</reference>
<gene>
    <name evidence="7 10" type="primary">gcvT</name>
    <name evidence="10" type="ORF">VF724_00710</name>
</gene>
<dbReference type="Gene3D" id="3.30.70.1400">
    <property type="entry name" value="Aminomethyltransferase beta-barrel domains"/>
    <property type="match status" value="1"/>
</dbReference>
<accession>A0ABU5ZCH2</accession>
<keyword evidence="4 7" id="KW-0808">Transferase</keyword>
<dbReference type="PIRSF" id="PIRSF006487">
    <property type="entry name" value="GcvT"/>
    <property type="match status" value="1"/>
</dbReference>
<evidence type="ECO:0000259" key="8">
    <source>
        <dbReference type="Pfam" id="PF01571"/>
    </source>
</evidence>